<dbReference type="Proteomes" id="UP001501495">
    <property type="component" value="Unassembled WGS sequence"/>
</dbReference>
<gene>
    <name evidence="3 7" type="primary">rimP</name>
    <name evidence="7" type="ORF">GCM10022215_41200</name>
</gene>
<dbReference type="NCBIfam" id="NF000930">
    <property type="entry name" value="PRK00092.2-2"/>
    <property type="match status" value="1"/>
</dbReference>
<name>A0ABP7Y127_9ACTN</name>
<sequence>MVSTTADVRARVEAALTTPLQTLGYDLEAVELTPAGKRRLLRIAVDADGGITLDDIAEATRAISVVLDDSDVMGEDPYTLEVTSRGVDRPLTLPRHWRRNRRRLVKLTLVEGGGVTGRVLDSDDEGVDLDAKGQRRRVLFADIAKALVQIEFNRIDDVELEDIEDLEDEHADDESHDNEGEDA</sequence>
<evidence type="ECO:0000259" key="5">
    <source>
        <dbReference type="Pfam" id="PF02576"/>
    </source>
</evidence>
<evidence type="ECO:0000256" key="2">
    <source>
        <dbReference type="ARBA" id="ARBA00022517"/>
    </source>
</evidence>
<evidence type="ECO:0000313" key="7">
    <source>
        <dbReference type="EMBL" id="GAA4129073.1"/>
    </source>
</evidence>
<reference evidence="8" key="1">
    <citation type="journal article" date="2019" name="Int. J. Syst. Evol. Microbiol.">
        <title>The Global Catalogue of Microorganisms (GCM) 10K type strain sequencing project: providing services to taxonomists for standard genome sequencing and annotation.</title>
        <authorList>
            <consortium name="The Broad Institute Genomics Platform"/>
            <consortium name="The Broad Institute Genome Sequencing Center for Infectious Disease"/>
            <person name="Wu L."/>
            <person name="Ma J."/>
        </authorList>
    </citation>
    <scope>NUCLEOTIDE SEQUENCE [LARGE SCALE GENOMIC DNA]</scope>
    <source>
        <strain evidence="8">JCM 16703</strain>
    </source>
</reference>
<organism evidence="7 8">
    <name type="scientific">Nocardioides fonticola</name>
    <dbReference type="NCBI Taxonomy" id="450363"/>
    <lineage>
        <taxon>Bacteria</taxon>
        <taxon>Bacillati</taxon>
        <taxon>Actinomycetota</taxon>
        <taxon>Actinomycetes</taxon>
        <taxon>Propionibacteriales</taxon>
        <taxon>Nocardioidaceae</taxon>
        <taxon>Nocardioides</taxon>
    </lineage>
</organism>
<comment type="subcellular location">
    <subcellularLocation>
        <location evidence="3">Cytoplasm</location>
    </subcellularLocation>
</comment>
<dbReference type="Gene3D" id="3.30.300.70">
    <property type="entry name" value="RimP-like superfamily, N-terminal"/>
    <property type="match status" value="1"/>
</dbReference>
<feature type="region of interest" description="Disordered" evidence="4">
    <location>
        <begin position="163"/>
        <end position="183"/>
    </location>
</feature>
<dbReference type="EMBL" id="BAAAZH010000034">
    <property type="protein sequence ID" value="GAA4129073.1"/>
    <property type="molecule type" value="Genomic_DNA"/>
</dbReference>
<keyword evidence="2 3" id="KW-0690">Ribosome biogenesis</keyword>
<evidence type="ECO:0000259" key="6">
    <source>
        <dbReference type="Pfam" id="PF17384"/>
    </source>
</evidence>
<feature type="domain" description="Ribosome maturation factor RimP C-terminal" evidence="6">
    <location>
        <begin position="91"/>
        <end position="152"/>
    </location>
</feature>
<protein>
    <recommendedName>
        <fullName evidence="3">Ribosome maturation factor RimP</fullName>
    </recommendedName>
</protein>
<dbReference type="InterPro" id="IPR003728">
    <property type="entry name" value="Ribosome_maturation_RimP"/>
</dbReference>
<proteinExistence type="inferred from homology"/>
<comment type="caution">
    <text evidence="7">The sequence shown here is derived from an EMBL/GenBank/DDBJ whole genome shotgun (WGS) entry which is preliminary data.</text>
</comment>
<comment type="function">
    <text evidence="3">Required for maturation of 30S ribosomal subunits.</text>
</comment>
<comment type="similarity">
    <text evidence="3">Belongs to the RimP family.</text>
</comment>
<feature type="domain" description="Ribosome maturation factor RimP N-terminal" evidence="5">
    <location>
        <begin position="20"/>
        <end position="88"/>
    </location>
</feature>
<keyword evidence="1 3" id="KW-0963">Cytoplasm</keyword>
<evidence type="ECO:0000313" key="8">
    <source>
        <dbReference type="Proteomes" id="UP001501495"/>
    </source>
</evidence>
<dbReference type="Pfam" id="PF17384">
    <property type="entry name" value="DUF150_C"/>
    <property type="match status" value="1"/>
</dbReference>
<evidence type="ECO:0000256" key="3">
    <source>
        <dbReference type="HAMAP-Rule" id="MF_01077"/>
    </source>
</evidence>
<dbReference type="PANTHER" id="PTHR33867">
    <property type="entry name" value="RIBOSOME MATURATION FACTOR RIMP"/>
    <property type="match status" value="1"/>
</dbReference>
<keyword evidence="8" id="KW-1185">Reference proteome</keyword>
<dbReference type="InterPro" id="IPR035956">
    <property type="entry name" value="RimP_N_sf"/>
</dbReference>
<evidence type="ECO:0000256" key="4">
    <source>
        <dbReference type="SAM" id="MobiDB-lite"/>
    </source>
</evidence>
<accession>A0ABP7Y127</accession>
<dbReference type="Pfam" id="PF02576">
    <property type="entry name" value="RimP_N"/>
    <property type="match status" value="1"/>
</dbReference>
<dbReference type="SUPFAM" id="SSF75420">
    <property type="entry name" value="YhbC-like, N-terminal domain"/>
    <property type="match status" value="1"/>
</dbReference>
<dbReference type="HAMAP" id="MF_01077">
    <property type="entry name" value="RimP"/>
    <property type="match status" value="1"/>
</dbReference>
<evidence type="ECO:0000256" key="1">
    <source>
        <dbReference type="ARBA" id="ARBA00022490"/>
    </source>
</evidence>
<dbReference type="PANTHER" id="PTHR33867:SF1">
    <property type="entry name" value="RIBOSOME MATURATION FACTOR RIMP"/>
    <property type="match status" value="1"/>
</dbReference>
<dbReference type="InterPro" id="IPR028989">
    <property type="entry name" value="RimP_N"/>
</dbReference>
<dbReference type="InterPro" id="IPR028998">
    <property type="entry name" value="RimP_C"/>
</dbReference>